<dbReference type="GO" id="GO:0004844">
    <property type="term" value="F:uracil DNA N-glycosylase activity"/>
    <property type="evidence" value="ECO:0007669"/>
    <property type="project" value="UniProtKB-UniRule"/>
</dbReference>
<reference evidence="11 12" key="1">
    <citation type="journal article" date="2011" name="J. Gen. Appl. Microbiol.">
        <title>Draft genome sequencing of the enigmatic basidiomycete Mixia osmundae.</title>
        <authorList>
            <person name="Nishida H."/>
            <person name="Nagatsuka Y."/>
            <person name="Sugiyama J."/>
        </authorList>
    </citation>
    <scope>NUCLEOTIDE SEQUENCE [LARGE SCALE GENOMIC DNA]</scope>
    <source>
        <strain evidence="12">CBS 9802 / IAM 14324 / JCM 22182 / KY 12970</strain>
    </source>
</reference>
<organism evidence="11 12">
    <name type="scientific">Mixia osmundae (strain CBS 9802 / IAM 14324 / JCM 22182 / KY 12970)</name>
    <dbReference type="NCBI Taxonomy" id="764103"/>
    <lineage>
        <taxon>Eukaryota</taxon>
        <taxon>Fungi</taxon>
        <taxon>Dikarya</taxon>
        <taxon>Basidiomycota</taxon>
        <taxon>Pucciniomycotina</taxon>
        <taxon>Mixiomycetes</taxon>
        <taxon>Mixiales</taxon>
        <taxon>Mixiaceae</taxon>
        <taxon>Mixia</taxon>
    </lineage>
</organism>
<reference evidence="11 12" key="2">
    <citation type="journal article" date="2012" name="Open Biol.">
        <title>Characteristics of nucleosomes and linker DNA regions on the genome of the basidiomycete Mixia osmundae revealed by mono- and dinucleosome mapping.</title>
        <authorList>
            <person name="Nishida H."/>
            <person name="Kondo S."/>
            <person name="Matsumoto T."/>
            <person name="Suzuki Y."/>
            <person name="Yoshikawa H."/>
            <person name="Taylor T.D."/>
            <person name="Sugiyama J."/>
        </authorList>
    </citation>
    <scope>NUCLEOTIDE SEQUENCE [LARGE SCALE GENOMIC DNA]</scope>
    <source>
        <strain evidence="12">CBS 9802 / IAM 14324 / JCM 22182 / KY 12970</strain>
    </source>
</reference>
<comment type="function">
    <text evidence="7 9">Excises uracil residues from the DNA which can arise as a result of misincorporation of dUMP residues by DNA polymerase or due to deamination of cytosine.</text>
</comment>
<dbReference type="PANTHER" id="PTHR11264:SF0">
    <property type="entry name" value="URACIL-DNA GLYCOSYLASE"/>
    <property type="match status" value="1"/>
</dbReference>
<evidence type="ECO:0000256" key="5">
    <source>
        <dbReference type="ARBA" id="ARBA00023204"/>
    </source>
</evidence>
<keyword evidence="2 7" id="KW-0227">DNA damage</keyword>
<keyword evidence="6 7" id="KW-0539">Nucleus</keyword>
<dbReference type="InterPro" id="IPR002043">
    <property type="entry name" value="UDG_fam1"/>
</dbReference>
<evidence type="ECO:0000313" key="11">
    <source>
        <dbReference type="EMBL" id="GAA96018.1"/>
    </source>
</evidence>
<protein>
    <recommendedName>
        <fullName evidence="7 9">Uracil-DNA glycosylase</fullName>
        <shortName evidence="7">UDG</shortName>
        <ecNumber evidence="7 9">3.2.2.27</ecNumber>
    </recommendedName>
</protein>
<dbReference type="CDD" id="cd10027">
    <property type="entry name" value="UDG-F1-like"/>
    <property type="match status" value="1"/>
</dbReference>
<evidence type="ECO:0000256" key="9">
    <source>
        <dbReference type="RuleBase" id="RU003780"/>
    </source>
</evidence>
<evidence type="ECO:0000256" key="6">
    <source>
        <dbReference type="ARBA" id="ARBA00023242"/>
    </source>
</evidence>
<dbReference type="STRING" id="764103.G7DZK8"/>
<dbReference type="NCBIfam" id="NF003592">
    <property type="entry name" value="PRK05254.1-5"/>
    <property type="match status" value="1"/>
</dbReference>
<dbReference type="EC" id="3.2.2.27" evidence="7 9"/>
<evidence type="ECO:0000256" key="3">
    <source>
        <dbReference type="ARBA" id="ARBA00022801"/>
    </source>
</evidence>
<comment type="subcellular location">
    <subcellularLocation>
        <location evidence="7">Mitochondrion</location>
    </subcellularLocation>
    <subcellularLocation>
        <location evidence="7">Nucleus</location>
    </subcellularLocation>
</comment>
<evidence type="ECO:0000259" key="10">
    <source>
        <dbReference type="SMART" id="SM00986"/>
    </source>
</evidence>
<dbReference type="EMBL" id="BABT02000071">
    <property type="protein sequence ID" value="GAA96018.1"/>
    <property type="molecule type" value="Genomic_DNA"/>
</dbReference>
<feature type="domain" description="Uracil-DNA glycosylase-like" evidence="10">
    <location>
        <begin position="146"/>
        <end position="319"/>
    </location>
</feature>
<evidence type="ECO:0000256" key="8">
    <source>
        <dbReference type="PROSITE-ProRule" id="PRU10072"/>
    </source>
</evidence>
<dbReference type="PROSITE" id="PS00130">
    <property type="entry name" value="U_DNA_GLYCOSYLASE"/>
    <property type="match status" value="1"/>
</dbReference>
<keyword evidence="4 7" id="KW-0496">Mitochondrion</keyword>
<keyword evidence="3 7" id="KW-0378">Hydrolase</keyword>
<dbReference type="RefSeq" id="XP_014565554.1">
    <property type="nucleotide sequence ID" value="XM_014710068.1"/>
</dbReference>
<dbReference type="AlphaFoldDB" id="G7DZK8"/>
<dbReference type="InParanoid" id="G7DZK8"/>
<evidence type="ECO:0000256" key="4">
    <source>
        <dbReference type="ARBA" id="ARBA00023128"/>
    </source>
</evidence>
<comment type="catalytic activity">
    <reaction evidence="7 9">
        <text>Hydrolyzes single-stranded DNA or mismatched double-stranded DNA and polynucleotides, releasing free uracil.</text>
        <dbReference type="EC" id="3.2.2.27"/>
    </reaction>
</comment>
<comment type="caution">
    <text evidence="11">The sequence shown here is derived from an EMBL/GenBank/DDBJ whole genome shotgun (WGS) entry which is preliminary data.</text>
</comment>
<proteinExistence type="inferred from homology"/>
<dbReference type="HAMAP" id="MF_00148">
    <property type="entry name" value="UDG"/>
    <property type="match status" value="1"/>
</dbReference>
<dbReference type="PANTHER" id="PTHR11264">
    <property type="entry name" value="URACIL-DNA GLYCOSYLASE"/>
    <property type="match status" value="1"/>
</dbReference>
<evidence type="ECO:0000256" key="1">
    <source>
        <dbReference type="ARBA" id="ARBA00008184"/>
    </source>
</evidence>
<name>G7DZK8_MIXOS</name>
<dbReference type="FunCoup" id="G7DZK8">
    <property type="interactions" value="388"/>
</dbReference>
<accession>G7DZK8</accession>
<comment type="similarity">
    <text evidence="1 7 9">Belongs to the uracil-DNA glycosylase (UDG) superfamily. UNG family.</text>
</comment>
<dbReference type="Pfam" id="PF03167">
    <property type="entry name" value="UDG"/>
    <property type="match status" value="1"/>
</dbReference>
<dbReference type="GO" id="GO:0097510">
    <property type="term" value="P:base-excision repair, AP site formation via deaminated base removal"/>
    <property type="evidence" value="ECO:0007669"/>
    <property type="project" value="TreeGrafter"/>
</dbReference>
<dbReference type="HOGENOM" id="CLU_032162_2_2_1"/>
<sequence>MSSPAKDGKRQLTLDAMFKPPAKKVKVTETVETSDSNGAVSTTVSSVISASSAPALTRLEAYDAVKFDQQAFLAKLSTTGDPCERDLLDLEMTTLGSTWLKVLAPEIKKPYFLTLKRFLWREGLRQANVQQTKIFPPAPDVYAWSRHTPLTKVRVVIIGQDPYHQPGNAHGLCFSVRPGLAVPASLKNMYSELQQEYTDFKAPKHGNLEAWAKSGVLLLNTSLTVRANEAGSHAKQGWETFTDAVISLVDKYGGAALPDTAKGVGGGVVFMAWGAWAAKRVARLDRKKHLILTSAHPSPLSAHKGFLGNGHFKKANEWLNARHGSEGQIDWTNLPVKTNDAVTA</sequence>
<dbReference type="InterPro" id="IPR018085">
    <property type="entry name" value="Ura-DNA_Glyclase_AS"/>
</dbReference>
<dbReference type="InterPro" id="IPR005122">
    <property type="entry name" value="Uracil-DNA_glycosylase-like"/>
</dbReference>
<evidence type="ECO:0000256" key="7">
    <source>
        <dbReference type="HAMAP-Rule" id="MF_03166"/>
    </source>
</evidence>
<gene>
    <name evidence="11" type="primary">Mo02678</name>
    <name evidence="7" type="synonym">UNG1</name>
    <name evidence="11" type="ORF">E5Q_02678</name>
</gene>
<evidence type="ECO:0000256" key="2">
    <source>
        <dbReference type="ARBA" id="ARBA00022763"/>
    </source>
</evidence>
<dbReference type="SMART" id="SM00987">
    <property type="entry name" value="UreE_C"/>
    <property type="match status" value="1"/>
</dbReference>
<dbReference type="SUPFAM" id="SSF52141">
    <property type="entry name" value="Uracil-DNA glycosylase-like"/>
    <property type="match status" value="1"/>
</dbReference>
<dbReference type="eggNOG" id="KOG2994">
    <property type="taxonomic scope" value="Eukaryota"/>
</dbReference>
<evidence type="ECO:0000313" key="12">
    <source>
        <dbReference type="Proteomes" id="UP000009131"/>
    </source>
</evidence>
<dbReference type="Gene3D" id="3.40.470.10">
    <property type="entry name" value="Uracil-DNA glycosylase-like domain"/>
    <property type="match status" value="1"/>
</dbReference>
<dbReference type="NCBIfam" id="NF003588">
    <property type="entry name" value="PRK05254.1-1"/>
    <property type="match status" value="1"/>
</dbReference>
<dbReference type="GO" id="GO:0005634">
    <property type="term" value="C:nucleus"/>
    <property type="evidence" value="ECO:0007669"/>
    <property type="project" value="UniProtKB-SubCell"/>
</dbReference>
<feature type="active site" description="Proton acceptor" evidence="7 8">
    <location>
        <position position="161"/>
    </location>
</feature>
<dbReference type="FunFam" id="3.40.470.10:FF:000007">
    <property type="entry name" value="Uracil-DNA glycosylase"/>
    <property type="match status" value="1"/>
</dbReference>
<keyword evidence="5 7" id="KW-0234">DNA repair</keyword>
<dbReference type="GO" id="GO:0005739">
    <property type="term" value="C:mitochondrion"/>
    <property type="evidence" value="ECO:0007669"/>
    <property type="project" value="UniProtKB-SubCell"/>
</dbReference>
<dbReference type="NCBIfam" id="NF003589">
    <property type="entry name" value="PRK05254.1-2"/>
    <property type="match status" value="1"/>
</dbReference>
<dbReference type="InterPro" id="IPR036895">
    <property type="entry name" value="Uracil-DNA_glycosylase-like_sf"/>
</dbReference>
<dbReference type="SMART" id="SM00986">
    <property type="entry name" value="UDG"/>
    <property type="match status" value="1"/>
</dbReference>
<dbReference type="Proteomes" id="UP000009131">
    <property type="component" value="Unassembled WGS sequence"/>
</dbReference>
<dbReference type="NCBIfam" id="TIGR00628">
    <property type="entry name" value="ung"/>
    <property type="match status" value="1"/>
</dbReference>
<keyword evidence="12" id="KW-1185">Reference proteome</keyword>
<dbReference type="OMA" id="AGKKWFP"/>
<dbReference type="OrthoDB" id="10031947at2759"/>